<proteinExistence type="predicted"/>
<reference evidence="6 7" key="1">
    <citation type="journal article" date="2015" name="Genome Announc.">
        <title>Complete Genome Sequence of Bartonella ancashensis Strain 20.00, Isolated from the Blood of a Patient with Verruga Peruana.</title>
        <authorList>
            <person name="Hang J."/>
            <person name="Mullins K.E."/>
            <person name="Clifford R.J."/>
            <person name="Onmus-Leone F."/>
            <person name="Yang Y."/>
            <person name="Jiang J."/>
            <person name="Leguia M."/>
            <person name="Kasper M.R."/>
            <person name="Maguina C."/>
            <person name="Lesho E.P."/>
            <person name="Jarman R.G."/>
            <person name="Richards A.L."/>
            <person name="Blazes D."/>
        </authorList>
    </citation>
    <scope>NUCLEOTIDE SEQUENCE [LARGE SCALE GENOMIC DNA]</scope>
    <source>
        <strain evidence="6 7">20.00</strain>
    </source>
</reference>
<dbReference type="SUPFAM" id="SSF53187">
    <property type="entry name" value="Zn-dependent exopeptidases"/>
    <property type="match status" value="1"/>
</dbReference>
<gene>
    <name evidence="6" type="ORF">PU02_0983</name>
</gene>
<protein>
    <recommendedName>
        <fullName evidence="2">N-acetylmuramoyl-L-alanine amidase</fullName>
        <ecNumber evidence="2">3.5.1.28</ecNumber>
    </recommendedName>
</protein>
<comment type="catalytic activity">
    <reaction evidence="1">
        <text>Hydrolyzes the link between N-acetylmuramoyl residues and L-amino acid residues in certain cell-wall glycopeptides.</text>
        <dbReference type="EC" id="3.5.1.28"/>
    </reaction>
</comment>
<evidence type="ECO:0000313" key="7">
    <source>
        <dbReference type="Proteomes" id="UP000057213"/>
    </source>
</evidence>
<dbReference type="CDD" id="cd02696">
    <property type="entry name" value="MurNAc-LAA"/>
    <property type="match status" value="1"/>
</dbReference>
<dbReference type="STRING" id="1318743.PU02_0983"/>
<dbReference type="GO" id="GO:0008745">
    <property type="term" value="F:N-acetylmuramoyl-L-alanine amidase activity"/>
    <property type="evidence" value="ECO:0007669"/>
    <property type="project" value="UniProtKB-EC"/>
</dbReference>
<dbReference type="PATRIC" id="fig|1318743.3.peg.997"/>
<dbReference type="RefSeq" id="WP_053944672.1">
    <property type="nucleotide sequence ID" value="NZ_CP010401.1"/>
</dbReference>
<evidence type="ECO:0000259" key="5">
    <source>
        <dbReference type="SMART" id="SM00646"/>
    </source>
</evidence>
<keyword evidence="3 6" id="KW-0378">Hydrolase</keyword>
<dbReference type="KEGG" id="banc:PU02_0983"/>
<evidence type="ECO:0000313" key="6">
    <source>
        <dbReference type="EMBL" id="ALE03797.1"/>
    </source>
</evidence>
<keyword evidence="4" id="KW-1133">Transmembrane helix</keyword>
<dbReference type="Proteomes" id="UP000057213">
    <property type="component" value="Chromosome"/>
</dbReference>
<dbReference type="Pfam" id="PF01520">
    <property type="entry name" value="Amidase_3"/>
    <property type="match status" value="1"/>
</dbReference>
<accession>A0A0M4LT99</accession>
<dbReference type="EC" id="3.5.1.28" evidence="2"/>
<evidence type="ECO:0000256" key="1">
    <source>
        <dbReference type="ARBA" id="ARBA00001561"/>
    </source>
</evidence>
<keyword evidence="4" id="KW-0472">Membrane</keyword>
<dbReference type="Gene3D" id="3.40.630.40">
    <property type="entry name" value="Zn-dependent exopeptidases"/>
    <property type="match status" value="1"/>
</dbReference>
<dbReference type="InterPro" id="IPR002508">
    <property type="entry name" value="MurNAc-LAA_cat"/>
</dbReference>
<dbReference type="AlphaFoldDB" id="A0A0M4LT99"/>
<evidence type="ECO:0000256" key="4">
    <source>
        <dbReference type="SAM" id="Phobius"/>
    </source>
</evidence>
<dbReference type="GO" id="GO:0009253">
    <property type="term" value="P:peptidoglycan catabolic process"/>
    <property type="evidence" value="ECO:0007669"/>
    <property type="project" value="InterPro"/>
</dbReference>
<feature type="transmembrane region" description="Helical" evidence="4">
    <location>
        <begin position="16"/>
        <end position="35"/>
    </location>
</feature>
<dbReference type="InterPro" id="IPR050695">
    <property type="entry name" value="N-acetylmuramoyl_amidase_3"/>
</dbReference>
<dbReference type="GO" id="GO:0030288">
    <property type="term" value="C:outer membrane-bounded periplasmic space"/>
    <property type="evidence" value="ECO:0007669"/>
    <property type="project" value="TreeGrafter"/>
</dbReference>
<keyword evidence="7" id="KW-1185">Reference proteome</keyword>
<dbReference type="EMBL" id="CP010401">
    <property type="protein sequence ID" value="ALE03797.1"/>
    <property type="molecule type" value="Genomic_DNA"/>
</dbReference>
<dbReference type="PANTHER" id="PTHR30404">
    <property type="entry name" value="N-ACETYLMURAMOYL-L-ALANINE AMIDASE"/>
    <property type="match status" value="1"/>
</dbReference>
<evidence type="ECO:0000256" key="2">
    <source>
        <dbReference type="ARBA" id="ARBA00011901"/>
    </source>
</evidence>
<dbReference type="OrthoDB" id="9806267at2"/>
<sequence>MVWCVSVTKLRASHSYLSIIQHFIHFLLFFLMYQVSVQAADSFGLVSLRAIGDNTNVRIIAAFSSEPRFHLQILDKPARLIINLPLMKKNTFIKEENVLPAMLFDMSYIFSNVRESRVIVTSKAAFSVKKSVVQKLHENLWQVLIDITQTTQQQFNAALQEQNAASQGQKQVGNITKKQPDFGNHFRVVLDPGHGGIDSGAKGVTGVLEKDVTLAFARAVRDALKKYNNINVILTRDSDVFLRLKERVQKAQRFNADLFVSIHADTINTPFLRGSTVYTLSDKASDAMAKTLAESENKVDLLGGFPTEEFSEVTDILIDLARRETHTFSINFADRIILNLSQDDIHLINNPHRYADFQVLKAPDVPSVLIEIGYLSNEEDEKLLNDSEWRKKMASSIARSIYQFSLHHQEIISFP</sequence>
<name>A0A0M4LT99_9HYPH</name>
<organism evidence="6 7">
    <name type="scientific">Bartonella ancashensis</name>
    <dbReference type="NCBI Taxonomy" id="1318743"/>
    <lineage>
        <taxon>Bacteria</taxon>
        <taxon>Pseudomonadati</taxon>
        <taxon>Pseudomonadota</taxon>
        <taxon>Alphaproteobacteria</taxon>
        <taxon>Hyphomicrobiales</taxon>
        <taxon>Bartonellaceae</taxon>
        <taxon>Bartonella</taxon>
    </lineage>
</organism>
<feature type="domain" description="MurNAc-LAA" evidence="5">
    <location>
        <begin position="248"/>
        <end position="402"/>
    </location>
</feature>
<dbReference type="SMART" id="SM00646">
    <property type="entry name" value="Ami_3"/>
    <property type="match status" value="1"/>
</dbReference>
<keyword evidence="4" id="KW-0812">Transmembrane</keyword>
<dbReference type="PANTHER" id="PTHR30404:SF0">
    <property type="entry name" value="N-ACETYLMURAMOYL-L-ALANINE AMIDASE AMIC"/>
    <property type="match status" value="1"/>
</dbReference>
<evidence type="ECO:0000256" key="3">
    <source>
        <dbReference type="ARBA" id="ARBA00022801"/>
    </source>
</evidence>